<dbReference type="PROSITE" id="PS00462">
    <property type="entry name" value="G_GLU_TRANSPEPTIDASE"/>
    <property type="match status" value="1"/>
</dbReference>
<dbReference type="InterPro" id="IPR000101">
    <property type="entry name" value="GGT_peptidase"/>
</dbReference>
<feature type="binding site" evidence="10">
    <location>
        <begin position="416"/>
        <end position="418"/>
    </location>
    <ligand>
        <name>L-glutamate</name>
        <dbReference type="ChEBI" id="CHEBI:29985"/>
    </ligand>
</feature>
<name>A0A0M5M6A4_9FUSO</name>
<comment type="catalytic activity">
    <reaction evidence="8 11">
        <text>an N-terminal (5-L-glutamyl)-[peptide] + an alpha-amino acid = 5-L-glutamyl amino acid + an N-terminal L-alpha-aminoacyl-[peptide]</text>
        <dbReference type="Rhea" id="RHEA:23904"/>
        <dbReference type="Rhea" id="RHEA-COMP:9780"/>
        <dbReference type="Rhea" id="RHEA-COMP:9795"/>
        <dbReference type="ChEBI" id="CHEBI:77644"/>
        <dbReference type="ChEBI" id="CHEBI:78597"/>
        <dbReference type="ChEBI" id="CHEBI:78599"/>
        <dbReference type="ChEBI" id="CHEBI:78608"/>
        <dbReference type="EC" id="2.3.2.2"/>
    </reaction>
</comment>
<gene>
    <name evidence="14" type="primary">ggt</name>
    <name evidence="14" type="ORF">RN90_06815</name>
    <name evidence="13" type="ORF">RN98_06795</name>
</gene>
<evidence type="ECO:0000313" key="15">
    <source>
        <dbReference type="Proteomes" id="UP000063147"/>
    </source>
</evidence>
<keyword evidence="11" id="KW-0317">Glutathione biosynthesis</keyword>
<dbReference type="RefSeq" id="WP_060676243.1">
    <property type="nucleotide sequence ID" value="NZ_CP012713.1"/>
</dbReference>
<keyword evidence="5 11" id="KW-0378">Hydrolase</keyword>
<dbReference type="Gene3D" id="1.10.246.130">
    <property type="match status" value="1"/>
</dbReference>
<evidence type="ECO:0000256" key="10">
    <source>
        <dbReference type="PIRSR" id="PIRSR600101-2"/>
    </source>
</evidence>
<dbReference type="EC" id="2.3.2.2" evidence="11"/>
<dbReference type="InterPro" id="IPR043137">
    <property type="entry name" value="GGT_ssub_C"/>
</dbReference>
<keyword evidence="6 11" id="KW-0865">Zymogen</keyword>
<dbReference type="PATRIC" id="fig|76859.3.peg.1363"/>
<dbReference type="PRINTS" id="PR01210">
    <property type="entry name" value="GGTRANSPTASE"/>
</dbReference>
<dbReference type="InterPro" id="IPR051792">
    <property type="entry name" value="GGT_bact"/>
</dbReference>
<dbReference type="EMBL" id="CP012713">
    <property type="protein sequence ID" value="ALF17894.1"/>
    <property type="molecule type" value="Genomic_DNA"/>
</dbReference>
<feature type="binding site" evidence="10">
    <location>
        <position position="123"/>
    </location>
    <ligand>
        <name>L-glutamate</name>
        <dbReference type="ChEBI" id="CHEBI:29985"/>
    </ligand>
</feature>
<feature type="region of interest" description="Disordered" evidence="12">
    <location>
        <begin position="559"/>
        <end position="579"/>
    </location>
</feature>
<evidence type="ECO:0000256" key="12">
    <source>
        <dbReference type="SAM" id="MobiDB-lite"/>
    </source>
</evidence>
<dbReference type="AlphaFoldDB" id="A0A0M5M6A4"/>
<dbReference type="GO" id="GO:0006751">
    <property type="term" value="P:glutathione catabolic process"/>
    <property type="evidence" value="ECO:0007669"/>
    <property type="project" value="UniProtKB-UniRule"/>
</dbReference>
<comment type="pathway">
    <text evidence="11">Sulfur metabolism; glutathione metabolism.</text>
</comment>
<dbReference type="EMBL" id="NJGJ01000001">
    <property type="protein sequence ID" value="PGH25135.1"/>
    <property type="molecule type" value="Genomic_DNA"/>
</dbReference>
<dbReference type="Gene3D" id="3.60.20.40">
    <property type="match status" value="1"/>
</dbReference>
<dbReference type="EC" id="3.4.19.13" evidence="11"/>
<dbReference type="GO" id="GO:0006750">
    <property type="term" value="P:glutathione biosynthetic process"/>
    <property type="evidence" value="ECO:0007669"/>
    <property type="project" value="UniProtKB-KW"/>
</dbReference>
<evidence type="ECO:0000313" key="14">
    <source>
        <dbReference type="EMBL" id="PGH25135.1"/>
    </source>
</evidence>
<feature type="binding site" evidence="10">
    <location>
        <position position="440"/>
    </location>
    <ligand>
        <name>L-glutamate</name>
        <dbReference type="ChEBI" id="CHEBI:29985"/>
    </ligand>
</feature>
<accession>A0A0M5M6A4</accession>
<dbReference type="GO" id="GO:0103068">
    <property type="term" value="F:leukotriene C4 gamma-glutamyl transferase activity"/>
    <property type="evidence" value="ECO:0007669"/>
    <property type="project" value="UniProtKB-EC"/>
</dbReference>
<organism evidence="13">
    <name type="scientific">Fusobacterium animalis</name>
    <dbReference type="NCBI Taxonomy" id="76859"/>
    <lineage>
        <taxon>Bacteria</taxon>
        <taxon>Fusobacteriati</taxon>
        <taxon>Fusobacteriota</taxon>
        <taxon>Fusobacteriia</taxon>
        <taxon>Fusobacteriales</taxon>
        <taxon>Fusobacteriaceae</taxon>
        <taxon>Fusobacterium</taxon>
    </lineage>
</organism>
<evidence type="ECO:0000256" key="5">
    <source>
        <dbReference type="ARBA" id="ARBA00022801"/>
    </source>
</evidence>
<comment type="catalytic activity">
    <reaction evidence="1 11">
        <text>an S-substituted glutathione + H2O = an S-substituted L-cysteinylglycine + L-glutamate</text>
        <dbReference type="Rhea" id="RHEA:59468"/>
        <dbReference type="ChEBI" id="CHEBI:15377"/>
        <dbReference type="ChEBI" id="CHEBI:29985"/>
        <dbReference type="ChEBI" id="CHEBI:90779"/>
        <dbReference type="ChEBI" id="CHEBI:143103"/>
        <dbReference type="EC" id="3.4.19.13"/>
    </reaction>
</comment>
<dbReference type="UniPathway" id="UPA00204"/>
<dbReference type="Proteomes" id="UP000063147">
    <property type="component" value="Chromosome"/>
</dbReference>
<comment type="PTM">
    <text evidence="11">Cleaved by autocatalysis into a large and a small subunit.</text>
</comment>
<evidence type="ECO:0000313" key="13">
    <source>
        <dbReference type="EMBL" id="ALF17894.1"/>
    </source>
</evidence>
<dbReference type="SUPFAM" id="SSF56235">
    <property type="entry name" value="N-terminal nucleophile aminohydrolases (Ntn hydrolases)"/>
    <property type="match status" value="1"/>
</dbReference>
<evidence type="ECO:0000256" key="11">
    <source>
        <dbReference type="RuleBase" id="RU368036"/>
    </source>
</evidence>
<evidence type="ECO:0000256" key="4">
    <source>
        <dbReference type="ARBA" id="ARBA00022679"/>
    </source>
</evidence>
<comment type="subunit">
    <text evidence="11">This enzyme consists of two polypeptide chains, which are synthesized in precursor form from a single polypeptide.</text>
</comment>
<evidence type="ECO:0000256" key="3">
    <source>
        <dbReference type="ARBA" id="ARBA00009381"/>
    </source>
</evidence>
<dbReference type="NCBIfam" id="TIGR00066">
    <property type="entry name" value="g_glut_trans"/>
    <property type="match status" value="1"/>
</dbReference>
<evidence type="ECO:0000256" key="6">
    <source>
        <dbReference type="ARBA" id="ARBA00023145"/>
    </source>
</evidence>
<dbReference type="Proteomes" id="UP000226179">
    <property type="component" value="Unassembled WGS sequence"/>
</dbReference>
<feature type="binding site" evidence="10">
    <location>
        <begin position="459"/>
        <end position="460"/>
    </location>
    <ligand>
        <name>L-glutamate</name>
        <dbReference type="ChEBI" id="CHEBI:29985"/>
    </ligand>
</feature>
<keyword evidence="4 11" id="KW-0808">Transferase</keyword>
<evidence type="ECO:0000256" key="2">
    <source>
        <dbReference type="ARBA" id="ARBA00001089"/>
    </source>
</evidence>
<dbReference type="OrthoDB" id="9781342at2"/>
<evidence type="ECO:0000313" key="16">
    <source>
        <dbReference type="Proteomes" id="UP000226179"/>
    </source>
</evidence>
<comment type="catalytic activity">
    <reaction evidence="2 11">
        <text>glutathione + H2O = L-cysteinylglycine + L-glutamate</text>
        <dbReference type="Rhea" id="RHEA:28807"/>
        <dbReference type="ChEBI" id="CHEBI:15377"/>
        <dbReference type="ChEBI" id="CHEBI:29985"/>
        <dbReference type="ChEBI" id="CHEBI:57925"/>
        <dbReference type="ChEBI" id="CHEBI:61694"/>
        <dbReference type="EC" id="3.4.19.13"/>
    </reaction>
</comment>
<reference evidence="14 16" key="2">
    <citation type="submission" date="2017-06" db="EMBL/GenBank/DDBJ databases">
        <title>Draft genome sequence of Fusobacterium nucleatum subsp. animalis KCOM 1280 (=ChDC F318).</title>
        <authorList>
            <person name="Kook J.-K."/>
            <person name="Park S.-N."/>
            <person name="Lim Y.K."/>
            <person name="Roh H."/>
        </authorList>
    </citation>
    <scope>NUCLEOTIDE SEQUENCE [LARGE SCALE GENOMIC DNA]</scope>
    <source>
        <strain evidence="14">KCOM 1280</strain>
        <strain evidence="16">KCOM 1280 ( ChDC F318)</strain>
    </source>
</reference>
<dbReference type="InterPro" id="IPR029055">
    <property type="entry name" value="Ntn_hydrolases_N"/>
</dbReference>
<feature type="binding site" evidence="10">
    <location>
        <position position="481"/>
    </location>
    <ligand>
        <name>L-glutamate</name>
        <dbReference type="ChEBI" id="CHEBI:29985"/>
    </ligand>
</feature>
<comment type="similarity">
    <text evidence="3 11">Belongs to the gamma-glutamyltransferase family.</text>
</comment>
<dbReference type="Pfam" id="PF01019">
    <property type="entry name" value="G_glu_transpept"/>
    <property type="match status" value="1"/>
</dbReference>
<sequence>MKRKFLLVGIIAIAFSVISYGKVSSNSVKKSNVENWKPYDANGEMIRTDRGATGKIGVVSTSKVEASRIGADILKKGGNAIDAAVAAGFALGVVEPNSSGLGGGGFMLIRIAKTGETVFIDFRERAPQKASPEMWTVDANGKVVGNKKVEGGKAAAIPGEVAGLLYALEKYGTMSREQVIRPAVNLAKNGYYVTPTLSNDMKSEFDKLEKYPESAKIYLNKEGLPYEVGDKFTNKDLAKTLEIIIKKGKDGFYKGEVAQAIVKTLNKYDGLYTMEDLANYKPLIRKPVKGTYRGYEIISSPSPSSGGAIVIEILNILENFNVSELDVNSPEYLHLFSEAYKLAYADRAKYMGDTDYTPVPMKGFVSKKYAKEISKDIDMKVSHESKAHDPWQYESEDTTHYSIADKEGNMVAITKTVNGLFGNSVVVDGYGFVMNNEMDDFVVGAGHPNSVAPGKTPLSSMSPTIVLKDGKPFMVLGSPGATKIISTVSQVISRVIDHKMGMQDAIDTPRLWDNTSNVINIESRISDETVKKLEAMGHKVNKTSDWDRGMGSVQGVLYKNDGTLEGGADPRRDGKALGL</sequence>
<proteinExistence type="inferred from homology"/>
<dbReference type="InterPro" id="IPR055262">
    <property type="entry name" value="GGT_CS"/>
</dbReference>
<protein>
    <recommendedName>
        <fullName evidence="11">Glutathione hydrolase proenzyme</fullName>
        <ecNumber evidence="11">2.3.2.2</ecNumber>
        <ecNumber evidence="11">3.4.19.13</ecNumber>
    </recommendedName>
    <component>
        <recommendedName>
            <fullName evidence="11">Glutathione hydrolase large chain</fullName>
        </recommendedName>
    </component>
    <component>
        <recommendedName>
            <fullName evidence="11">Glutathione hydrolase small chain</fullName>
        </recommendedName>
    </component>
</protein>
<dbReference type="GO" id="GO:0036374">
    <property type="term" value="F:glutathione hydrolase activity"/>
    <property type="evidence" value="ECO:0007669"/>
    <property type="project" value="UniProtKB-UniRule"/>
</dbReference>
<dbReference type="PANTHER" id="PTHR43199">
    <property type="entry name" value="GLUTATHIONE HYDROLASE"/>
    <property type="match status" value="1"/>
</dbReference>
<dbReference type="InterPro" id="IPR043138">
    <property type="entry name" value="GGT_lsub"/>
</dbReference>
<evidence type="ECO:0000256" key="7">
    <source>
        <dbReference type="ARBA" id="ARBA00023315"/>
    </source>
</evidence>
<evidence type="ECO:0000256" key="1">
    <source>
        <dbReference type="ARBA" id="ARBA00001049"/>
    </source>
</evidence>
<evidence type="ECO:0000256" key="9">
    <source>
        <dbReference type="PIRSR" id="PIRSR600101-1"/>
    </source>
</evidence>
<feature type="compositionally biased region" description="Basic and acidic residues" evidence="12">
    <location>
        <begin position="568"/>
        <end position="579"/>
    </location>
</feature>
<feature type="active site" description="Nucleophile" evidence="9">
    <location>
        <position position="398"/>
    </location>
</feature>
<dbReference type="PANTHER" id="PTHR43199:SF1">
    <property type="entry name" value="GLUTATHIONE HYDROLASE PROENZYME"/>
    <property type="match status" value="1"/>
</dbReference>
<reference evidence="13 15" key="1">
    <citation type="submission" date="2015-09" db="EMBL/GenBank/DDBJ databases">
        <authorList>
            <person name="Jackson K.R."/>
            <person name="Lunt B.L."/>
            <person name="Fisher J.N.B."/>
            <person name="Gardner A.V."/>
            <person name="Bailey M.E."/>
            <person name="Deus L.M."/>
            <person name="Earl A.S."/>
            <person name="Gibby P.D."/>
            <person name="Hartmann K.A."/>
            <person name="Liu J.E."/>
            <person name="Manci A.M."/>
            <person name="Nielsen D.A."/>
            <person name="Solomon M.B."/>
            <person name="Breakwell D.P."/>
            <person name="Burnett S.H."/>
            <person name="Grose J.H."/>
        </authorList>
    </citation>
    <scope>NUCLEOTIDE SEQUENCE [LARGE SCALE GENOMIC DNA]</scope>
    <source>
        <strain evidence="13 15">KCOM 1279</strain>
    </source>
</reference>
<evidence type="ECO:0000256" key="8">
    <source>
        <dbReference type="ARBA" id="ARBA00047417"/>
    </source>
</evidence>
<keyword evidence="7 11" id="KW-0012">Acyltransferase</keyword>